<proteinExistence type="predicted"/>
<evidence type="ECO:0000313" key="3">
    <source>
        <dbReference type="Proteomes" id="UP000887578"/>
    </source>
</evidence>
<dbReference type="AlphaFoldDB" id="A0A914P7X0"/>
<reference evidence="4" key="1">
    <citation type="submission" date="2022-11" db="UniProtKB">
        <authorList>
            <consortium name="WormBaseParasite"/>
        </authorList>
    </citation>
    <scope>IDENTIFICATION</scope>
</reference>
<name>A0A914P7X0_9BILA</name>
<keyword evidence="3" id="KW-1185">Reference proteome</keyword>
<keyword evidence="2" id="KW-0732">Signal</keyword>
<evidence type="ECO:0000256" key="2">
    <source>
        <dbReference type="SAM" id="SignalP"/>
    </source>
</evidence>
<feature type="chain" id="PRO_5037424746" evidence="2">
    <location>
        <begin position="16"/>
        <end position="199"/>
    </location>
</feature>
<dbReference type="WBParaSite" id="PDA_v2.g10790.t1">
    <property type="protein sequence ID" value="PDA_v2.g10790.t1"/>
    <property type="gene ID" value="PDA_v2.g10790"/>
</dbReference>
<feature type="compositionally biased region" description="Polar residues" evidence="1">
    <location>
        <begin position="162"/>
        <end position="179"/>
    </location>
</feature>
<feature type="signal peptide" evidence="2">
    <location>
        <begin position="1"/>
        <end position="15"/>
    </location>
</feature>
<sequence length="199" mass="20726">MFFAILLALIAIGAGYYIHKQFSPAAATPEVSIPDGSKREKLTASKRDVPGVVSNRSVYDTAATEPSLRSAVGGTEKSNIEPQRDESSRDVKTARTPTSAENPSHASVAGAASAVDANNNVLLVKDSEGGLGADPVSKSPISKTAIVPTESERFRGELGNLPDSTARNSSPNSGASNQEVKPDPATASALSEKKKVKKH</sequence>
<protein>
    <submittedName>
        <fullName evidence="4">Uncharacterized protein</fullName>
    </submittedName>
</protein>
<feature type="compositionally biased region" description="Basic and acidic residues" evidence="1">
    <location>
        <begin position="78"/>
        <end position="93"/>
    </location>
</feature>
<organism evidence="3 4">
    <name type="scientific">Panagrolaimus davidi</name>
    <dbReference type="NCBI Taxonomy" id="227884"/>
    <lineage>
        <taxon>Eukaryota</taxon>
        <taxon>Metazoa</taxon>
        <taxon>Ecdysozoa</taxon>
        <taxon>Nematoda</taxon>
        <taxon>Chromadorea</taxon>
        <taxon>Rhabditida</taxon>
        <taxon>Tylenchina</taxon>
        <taxon>Panagrolaimomorpha</taxon>
        <taxon>Panagrolaimoidea</taxon>
        <taxon>Panagrolaimidae</taxon>
        <taxon>Panagrolaimus</taxon>
    </lineage>
</organism>
<accession>A0A914P7X0</accession>
<evidence type="ECO:0000256" key="1">
    <source>
        <dbReference type="SAM" id="MobiDB-lite"/>
    </source>
</evidence>
<feature type="region of interest" description="Disordered" evidence="1">
    <location>
        <begin position="129"/>
        <end position="199"/>
    </location>
</feature>
<dbReference type="Proteomes" id="UP000887578">
    <property type="component" value="Unplaced"/>
</dbReference>
<feature type="region of interest" description="Disordered" evidence="1">
    <location>
        <begin position="63"/>
        <end position="112"/>
    </location>
</feature>
<evidence type="ECO:0000313" key="4">
    <source>
        <dbReference type="WBParaSite" id="PDA_v2.g10790.t1"/>
    </source>
</evidence>